<dbReference type="InterPro" id="IPR001433">
    <property type="entry name" value="OxRdtase_FAD/NAD-bd"/>
</dbReference>
<dbReference type="AlphaFoldDB" id="A0A015L8F7"/>
<keyword evidence="8 10" id="KW-0521">NADP</keyword>
<comment type="similarity">
    <text evidence="10">In the N-terminal section; belongs to the flavodoxin family.</text>
</comment>
<feature type="binding site" evidence="10">
    <location>
        <begin position="386"/>
        <end position="389"/>
    </location>
    <ligand>
        <name>FAD</name>
        <dbReference type="ChEBI" id="CHEBI:57692"/>
    </ligand>
</feature>
<dbReference type="HAMAP" id="MF_03178">
    <property type="entry name" value="NDOR1"/>
    <property type="match status" value="1"/>
</dbReference>
<keyword evidence="6 10" id="KW-0288">FMN</keyword>
<dbReference type="Pfam" id="PF00667">
    <property type="entry name" value="FAD_binding_1"/>
    <property type="match status" value="1"/>
</dbReference>
<feature type="binding site" evidence="10">
    <location>
        <begin position="420"/>
        <end position="423"/>
    </location>
    <ligand>
        <name>FAD</name>
        <dbReference type="ChEBI" id="CHEBI:57692"/>
    </ligand>
</feature>
<dbReference type="Pfam" id="PF00175">
    <property type="entry name" value="NAD_binding_1"/>
    <property type="match status" value="1"/>
</dbReference>
<protein>
    <recommendedName>
        <fullName evidence="10">NADPH-dependent diflavin oxidoreductase 1</fullName>
        <ecNumber evidence="10">1.18.1.-</ecNumber>
    </recommendedName>
    <alternativeName>
        <fullName evidence="10">NADPH-dependent FMN and FAD-containing oxidoreductase</fullName>
    </alternativeName>
</protein>
<dbReference type="GO" id="GO:0016226">
    <property type="term" value="P:iron-sulfur cluster assembly"/>
    <property type="evidence" value="ECO:0007669"/>
    <property type="project" value="UniProtKB-UniRule"/>
</dbReference>
<dbReference type="InterPro" id="IPR001094">
    <property type="entry name" value="Flavdoxin-like"/>
</dbReference>
<dbReference type="GO" id="GO:0050661">
    <property type="term" value="F:NADP binding"/>
    <property type="evidence" value="ECO:0007669"/>
    <property type="project" value="UniProtKB-UniRule"/>
</dbReference>
<feature type="binding site" evidence="10">
    <location>
        <position position="462"/>
    </location>
    <ligand>
        <name>NADP(+)</name>
        <dbReference type="ChEBI" id="CHEBI:58349"/>
    </ligand>
</feature>
<comment type="function">
    <text evidence="10">NADPH-dependent reductase which is a central component of the cytosolic iron-sulfur (Fe-S) protein assembly (CIA) machinery. Transfers electrons from NADPH via its FAD and FMN prosthetic groups to the [2Fe-2S] cluster of DRE2, another key component of the CIA machinery. In turn, this reduced cluster provides electrons for assembly of cytosolic iron-sulfur cluster proteins. Positively controls H(2)O(2)-induced cell death.</text>
</comment>
<dbReference type="OrthoDB" id="1856718at2759"/>
<dbReference type="GO" id="GO:0005634">
    <property type="term" value="C:nucleus"/>
    <property type="evidence" value="ECO:0007669"/>
    <property type="project" value="UniProtKB-ARBA"/>
</dbReference>
<dbReference type="FunFam" id="2.60.40.640:FF:000010">
    <property type="entry name" value="Vacuolar protein sorting-associated protein 26"/>
    <property type="match status" value="1"/>
</dbReference>
<dbReference type="InterPro" id="IPR003097">
    <property type="entry name" value="CysJ-like_FAD-binding"/>
</dbReference>
<dbReference type="GO" id="GO:0005829">
    <property type="term" value="C:cytosol"/>
    <property type="evidence" value="ECO:0007669"/>
    <property type="project" value="TreeGrafter"/>
</dbReference>
<name>A0A015L8F7_RHIIW</name>
<reference evidence="13 14" key="1">
    <citation type="submission" date="2014-02" db="EMBL/GenBank/DDBJ databases">
        <title>Single nucleus genome sequencing reveals high similarity among nuclei of an endomycorrhizal fungus.</title>
        <authorList>
            <person name="Lin K."/>
            <person name="Geurts R."/>
            <person name="Zhang Z."/>
            <person name="Limpens E."/>
            <person name="Saunders D.G."/>
            <person name="Mu D."/>
            <person name="Pang E."/>
            <person name="Cao H."/>
            <person name="Cha H."/>
            <person name="Lin T."/>
            <person name="Zhou Q."/>
            <person name="Shang Y."/>
            <person name="Li Y."/>
            <person name="Ivanov S."/>
            <person name="Sharma T."/>
            <person name="Velzen R.V."/>
            <person name="Ruijter N.D."/>
            <person name="Aanen D.K."/>
            <person name="Win J."/>
            <person name="Kamoun S."/>
            <person name="Bisseling T."/>
            <person name="Huang S."/>
        </authorList>
    </citation>
    <scope>NUCLEOTIDE SEQUENCE [LARGE SCALE GENOMIC DNA]</scope>
    <source>
        <strain evidence="14">DAOM197198w</strain>
    </source>
</reference>
<dbReference type="Gene3D" id="3.40.50.80">
    <property type="entry name" value="Nucleotide-binding domain of ferredoxin-NADP reductase (FNR) module"/>
    <property type="match status" value="1"/>
</dbReference>
<dbReference type="FunFam" id="3.40.50.360:FF:000015">
    <property type="entry name" value="NADPH-dependent diflavin oxidoreductase 1"/>
    <property type="match status" value="1"/>
</dbReference>
<dbReference type="GO" id="GO:0010181">
    <property type="term" value="F:FMN binding"/>
    <property type="evidence" value="ECO:0007669"/>
    <property type="project" value="UniProtKB-UniRule"/>
</dbReference>
<dbReference type="PRINTS" id="PR00371">
    <property type="entry name" value="FPNCR"/>
</dbReference>
<feature type="binding site" evidence="10">
    <location>
        <position position="356"/>
    </location>
    <ligand>
        <name>FAD</name>
        <dbReference type="ChEBI" id="CHEBI:57692"/>
    </ligand>
</feature>
<dbReference type="SUPFAM" id="SSF52218">
    <property type="entry name" value="Flavoproteins"/>
    <property type="match status" value="1"/>
</dbReference>
<dbReference type="PRINTS" id="PR00369">
    <property type="entry name" value="FLAVODOXIN"/>
</dbReference>
<feature type="binding site" evidence="10">
    <location>
        <begin position="117"/>
        <end position="126"/>
    </location>
    <ligand>
        <name>FMN</name>
        <dbReference type="ChEBI" id="CHEBI:58210"/>
    </ligand>
</feature>
<comment type="subcellular location">
    <subcellularLocation>
        <location evidence="10">Cytoplasm</location>
    </subcellularLocation>
    <subcellularLocation>
        <location evidence="10">Mitochondrion</location>
    </subcellularLocation>
    <text evidence="10">Relocalizes to mitochondria after H(2)O(2) exposure.</text>
</comment>
<dbReference type="GO" id="GO:0050660">
    <property type="term" value="F:flavin adenine dinucleotide binding"/>
    <property type="evidence" value="ECO:0007669"/>
    <property type="project" value="UniProtKB-UniRule"/>
</dbReference>
<dbReference type="InterPro" id="IPR008254">
    <property type="entry name" value="Flavodoxin/NO_synth"/>
</dbReference>
<comment type="cofactor">
    <cofactor evidence="2 10">
        <name>FAD</name>
        <dbReference type="ChEBI" id="CHEBI:57692"/>
    </cofactor>
</comment>
<comment type="cofactor">
    <cofactor evidence="1 10">
        <name>FMN</name>
        <dbReference type="ChEBI" id="CHEBI:58210"/>
    </cofactor>
</comment>
<evidence type="ECO:0000313" key="13">
    <source>
        <dbReference type="EMBL" id="EXX51088.1"/>
    </source>
</evidence>
<sequence>MSSPEELSLEKLTISDQPPSVSKRQMLILYGSQTGCAQDVAERISRQARRRHFAVRLYSMDEYDRENLINENLVIFFCSTTGQGDEPDNMKKFWKFLLRKNLPRDILNQMKFTVFGLGDSSYIRYNWPSKKLYKRLLQLGAQSIYPRGDGDDQHYLGIDGTLDPWLEGLWKVLMEMYPLPSGLDVLHTDVLPASFHIEFVDLDSENIANHDKIYARLVKNERITAHDHYQDVRHIEFNINSSDFKYEPGDVLVVRPKNIPEEVDEFIKMMDWEEIADKAFKLVSKYEDRKVPAHWDSVLTLRKMFENYLDIFSTPRRSFFEFLSFFTTNEDHAEKLKEFCSAEGQDDLYTYNQRVRRMIVEVLQDFPSAKIPLEYIPDMFPELKPRQYSISSSSKVHPSQIHLTVAIVQYKTRLQKPRRGVCTKWMSGLRPGACEIPVVVTRGTMRLPISVSTPVIFIGPGTGVSVMRAFIEDQNYLFFGCRYHDKDFYYQEQWNRYADEKKLKLFAAFSRDQDKRIYVQHILRDHAKLVYDILDRRGHVYISGRSDNMPNDVRNAFKSILISEGKMTDEETEKYMIKMEKEKRYQQESLFSFSAPVDIDIRFNGEENRKLVEVKVDRDRRERFPLYFDGETVAGRVTIRPRDGKRLEHQGIKIEFVGNIELFYDRGNHYEFASLVQELAVPGEMRQPQFFDFEFKNVEKQYESYHGINVKLRYFVRVTISRRLTDIVNEKDIWVYSYRMPVEGNSSIKMEVGIEDCLHIEFEYNKSKYHLKDVIVGKIYFLLVRIKIKHMELSIIRRETTGAAPNQYNESETITKFEIMDGAPVRGETIPIRLFLGGFELTPTFRDVNKKFSTRYYLNLVLVDEENRRYFKQQEITIYRRKIDDGIDDGQE</sequence>
<dbReference type="Pfam" id="PF00258">
    <property type="entry name" value="Flavodoxin_1"/>
    <property type="match status" value="1"/>
</dbReference>
<dbReference type="InterPro" id="IPR028879">
    <property type="entry name" value="NDOR1"/>
</dbReference>
<proteinExistence type="inferred from homology"/>
<comment type="subunit">
    <text evidence="10">Interacts with DRE2; as part of the cytosolic iron-sulfur (Fe-S) protein assembly (CIA) machinery.</text>
</comment>
<dbReference type="Gene3D" id="1.20.990.10">
    <property type="entry name" value="NADPH-cytochrome p450 Reductase, Chain A, domain 3"/>
    <property type="match status" value="1"/>
</dbReference>
<keyword evidence="9 10" id="KW-0560">Oxidoreductase</keyword>
<comment type="caution">
    <text evidence="10">Lacks conserved residue(s) required for the propagation of feature annotation.</text>
</comment>
<feature type="domain" description="Flavodoxin-like" evidence="11">
    <location>
        <begin position="26"/>
        <end position="170"/>
    </location>
</feature>
<comment type="catalytic activity">
    <reaction evidence="10">
        <text>2 oxidized [2Fe-2S]-[protein] + NADPH = 2 reduced [2Fe-2S]-[protein] + NADP(+) + H(+)</text>
        <dbReference type="Rhea" id="RHEA:67716"/>
        <dbReference type="Rhea" id="RHEA-COMP:17327"/>
        <dbReference type="Rhea" id="RHEA-COMP:17328"/>
        <dbReference type="ChEBI" id="CHEBI:15378"/>
        <dbReference type="ChEBI" id="CHEBI:33737"/>
        <dbReference type="ChEBI" id="CHEBI:33738"/>
        <dbReference type="ChEBI" id="CHEBI:57783"/>
        <dbReference type="ChEBI" id="CHEBI:58349"/>
    </reaction>
</comment>
<organism evidence="13 14">
    <name type="scientific">Rhizophagus irregularis (strain DAOM 197198w)</name>
    <name type="common">Glomus intraradices</name>
    <dbReference type="NCBI Taxonomy" id="1432141"/>
    <lineage>
        <taxon>Eukaryota</taxon>
        <taxon>Fungi</taxon>
        <taxon>Fungi incertae sedis</taxon>
        <taxon>Mucoromycota</taxon>
        <taxon>Glomeromycotina</taxon>
        <taxon>Glomeromycetes</taxon>
        <taxon>Glomerales</taxon>
        <taxon>Glomeraceae</taxon>
        <taxon>Rhizophagus</taxon>
    </lineage>
</organism>
<dbReference type="InterPro" id="IPR017927">
    <property type="entry name" value="FAD-bd_FR_type"/>
</dbReference>
<accession>A0A015L8F7</accession>
<evidence type="ECO:0000256" key="6">
    <source>
        <dbReference type="ARBA" id="ARBA00022643"/>
    </source>
</evidence>
<feature type="domain" description="FAD-binding FR-type" evidence="12">
    <location>
        <begin position="210"/>
        <end position="448"/>
    </location>
</feature>
<keyword evidence="7 10" id="KW-0274">FAD</keyword>
<dbReference type="InterPro" id="IPR029039">
    <property type="entry name" value="Flavoprotein-like_sf"/>
</dbReference>
<comment type="similarity">
    <text evidence="10">In the C-terminal section; belongs to the flavoprotein pyridine nucleotide cytochrome reductase family.</text>
</comment>
<feature type="binding site" evidence="10">
    <location>
        <begin position="510"/>
        <end position="511"/>
    </location>
    <ligand>
        <name>NADP(+)</name>
        <dbReference type="ChEBI" id="CHEBI:58349"/>
    </ligand>
</feature>
<dbReference type="SUPFAM" id="SSF63380">
    <property type="entry name" value="Riboflavin synthase domain-like"/>
    <property type="match status" value="1"/>
</dbReference>
<evidence type="ECO:0000313" key="14">
    <source>
        <dbReference type="Proteomes" id="UP000022910"/>
    </source>
</evidence>
<evidence type="ECO:0000256" key="9">
    <source>
        <dbReference type="ARBA" id="ARBA00023002"/>
    </source>
</evidence>
<keyword evidence="5 10" id="KW-0285">Flavoprotein</keyword>
<evidence type="ECO:0000256" key="10">
    <source>
        <dbReference type="HAMAP-Rule" id="MF_03178"/>
    </source>
</evidence>
<keyword evidence="4 10" id="KW-0963">Cytoplasm</keyword>
<keyword evidence="10" id="KW-0496">Mitochondrion</keyword>
<dbReference type="GO" id="GO:0006886">
    <property type="term" value="P:intracellular protein transport"/>
    <property type="evidence" value="ECO:0007669"/>
    <property type="project" value="InterPro"/>
</dbReference>
<dbReference type="InterPro" id="IPR017938">
    <property type="entry name" value="Riboflavin_synthase-like_b-brl"/>
</dbReference>
<dbReference type="HOGENOM" id="CLU_001570_17_6_1"/>
<dbReference type="InterPro" id="IPR014752">
    <property type="entry name" value="Arrestin-like_C"/>
</dbReference>
<evidence type="ECO:0000256" key="1">
    <source>
        <dbReference type="ARBA" id="ARBA00001917"/>
    </source>
</evidence>
<dbReference type="Pfam" id="PF03643">
    <property type="entry name" value="Vps26"/>
    <property type="match status" value="1"/>
</dbReference>
<feature type="binding site" evidence="10">
    <location>
        <position position="552"/>
    </location>
    <ligand>
        <name>NADP(+)</name>
        <dbReference type="ChEBI" id="CHEBI:58349"/>
    </ligand>
</feature>
<dbReference type="PANTHER" id="PTHR19384">
    <property type="entry name" value="NITRIC OXIDE SYNTHASE-RELATED"/>
    <property type="match status" value="1"/>
</dbReference>
<evidence type="ECO:0000256" key="8">
    <source>
        <dbReference type="ARBA" id="ARBA00022857"/>
    </source>
</evidence>
<evidence type="ECO:0000259" key="12">
    <source>
        <dbReference type="PROSITE" id="PS51384"/>
    </source>
</evidence>
<dbReference type="Gene3D" id="2.60.40.640">
    <property type="match status" value="2"/>
</dbReference>
<comment type="caution">
    <text evidence="13">The sequence shown here is derived from an EMBL/GenBank/DDBJ whole genome shotgun (WGS) entry which is preliminary data.</text>
</comment>
<dbReference type="InterPro" id="IPR001709">
    <property type="entry name" value="Flavoprot_Pyr_Nucl_cyt_Rdtase"/>
</dbReference>
<dbReference type="PROSITE" id="PS50902">
    <property type="entry name" value="FLAVODOXIN_LIKE"/>
    <property type="match status" value="1"/>
</dbReference>
<dbReference type="GO" id="GO:0016651">
    <property type="term" value="F:oxidoreductase activity, acting on NAD(P)H"/>
    <property type="evidence" value="ECO:0007669"/>
    <property type="project" value="UniProtKB-UniRule"/>
</dbReference>
<evidence type="ECO:0000256" key="7">
    <source>
        <dbReference type="ARBA" id="ARBA00022827"/>
    </source>
</evidence>
<dbReference type="InterPro" id="IPR023173">
    <property type="entry name" value="NADPH_Cyt_P450_Rdtase_alpha"/>
</dbReference>
<dbReference type="FunFam" id="3.40.50.80:FF:000030">
    <property type="entry name" value="NADPH-dependent diflavin oxidoreductase 1"/>
    <property type="match status" value="1"/>
</dbReference>
<dbReference type="InterPro" id="IPR028934">
    <property type="entry name" value="Vps26-related"/>
</dbReference>
<dbReference type="Proteomes" id="UP000022910">
    <property type="component" value="Unassembled WGS sequence"/>
</dbReference>
<gene>
    <name evidence="10" type="primary">TAH18</name>
    <name evidence="13" type="ORF">RirG_264620</name>
</gene>
<comment type="similarity">
    <text evidence="10">Belongs to the NADPH-dependent diflavin oxidoreductase NDOR1 family.</text>
</comment>
<dbReference type="STRING" id="1432141.A0A015L8F7"/>
<evidence type="ECO:0000256" key="3">
    <source>
        <dbReference type="ARBA" id="ARBA00009100"/>
    </source>
</evidence>
<feature type="binding site" evidence="10">
    <location>
        <position position="152"/>
    </location>
    <ligand>
        <name>FMN</name>
        <dbReference type="ChEBI" id="CHEBI:58210"/>
    </ligand>
</feature>
<evidence type="ECO:0000256" key="4">
    <source>
        <dbReference type="ARBA" id="ARBA00022490"/>
    </source>
</evidence>
<feature type="binding site" evidence="10">
    <location>
        <begin position="516"/>
        <end position="520"/>
    </location>
    <ligand>
        <name>NADP(+)</name>
        <dbReference type="ChEBI" id="CHEBI:58349"/>
    </ligand>
</feature>
<evidence type="ECO:0000256" key="5">
    <source>
        <dbReference type="ARBA" id="ARBA00022630"/>
    </source>
</evidence>
<dbReference type="EMBL" id="JEMT01029722">
    <property type="protein sequence ID" value="EXX51088.1"/>
    <property type="molecule type" value="Genomic_DNA"/>
</dbReference>
<dbReference type="PROSITE" id="PS51384">
    <property type="entry name" value="FAD_FR"/>
    <property type="match status" value="1"/>
</dbReference>
<dbReference type="SUPFAM" id="SSF52343">
    <property type="entry name" value="Ferredoxin reductase-like, C-terminal NADP-linked domain"/>
    <property type="match status" value="1"/>
</dbReference>
<keyword evidence="14" id="KW-1185">Reference proteome</keyword>
<evidence type="ECO:0000259" key="11">
    <source>
        <dbReference type="PROSITE" id="PS50902"/>
    </source>
</evidence>
<dbReference type="GO" id="GO:0160246">
    <property type="term" value="F:NADPH-iron-sulfur [2Fe-2S] protein oxidoreductase activity"/>
    <property type="evidence" value="ECO:0007669"/>
    <property type="project" value="InterPro"/>
</dbReference>
<dbReference type="EC" id="1.18.1.-" evidence="10"/>
<dbReference type="Gene3D" id="2.40.30.10">
    <property type="entry name" value="Translation factors"/>
    <property type="match status" value="1"/>
</dbReference>
<dbReference type="PANTHER" id="PTHR19384:SF10">
    <property type="entry name" value="NADPH-DEPENDENT DIFLAVIN OXIDOREDUCTASE 1"/>
    <property type="match status" value="1"/>
</dbReference>
<dbReference type="Gene3D" id="3.40.50.360">
    <property type="match status" value="1"/>
</dbReference>
<evidence type="ECO:0000256" key="2">
    <source>
        <dbReference type="ARBA" id="ARBA00001974"/>
    </source>
</evidence>
<dbReference type="InterPro" id="IPR039261">
    <property type="entry name" value="FNR_nucleotide-bd"/>
</dbReference>
<feature type="binding site" evidence="10">
    <location>
        <begin position="79"/>
        <end position="82"/>
    </location>
    <ligand>
        <name>FMN</name>
        <dbReference type="ChEBI" id="CHEBI:58210"/>
    </ligand>
</feature>
<dbReference type="GO" id="GO:0005739">
    <property type="term" value="C:mitochondrion"/>
    <property type="evidence" value="ECO:0007669"/>
    <property type="project" value="UniProtKB-SubCell"/>
</dbReference>
<dbReference type="FunFam" id="2.60.40.640:FF:000004">
    <property type="entry name" value="Vacuolar protein sorting-associated protein 26"/>
    <property type="match status" value="1"/>
</dbReference>
<comment type="similarity">
    <text evidence="3">Belongs to the VPS26 family.</text>
</comment>